<proteinExistence type="predicted"/>
<dbReference type="Proteomes" id="UP000024635">
    <property type="component" value="Unassembled WGS sequence"/>
</dbReference>
<evidence type="ECO:0000313" key="1">
    <source>
        <dbReference type="EMBL" id="EYC07590.1"/>
    </source>
</evidence>
<accession>A0A016TXR4</accession>
<dbReference type="EMBL" id="JARK01001405">
    <property type="protein sequence ID" value="EYC07590.1"/>
    <property type="molecule type" value="Genomic_DNA"/>
</dbReference>
<name>A0A016TXR4_9BILA</name>
<reference evidence="2" key="1">
    <citation type="journal article" date="2015" name="Nat. Genet.">
        <title>The genome and transcriptome of the zoonotic hookworm Ancylostoma ceylanicum identify infection-specific gene families.</title>
        <authorList>
            <person name="Schwarz E.M."/>
            <person name="Hu Y."/>
            <person name="Antoshechkin I."/>
            <person name="Miller M.M."/>
            <person name="Sternberg P.W."/>
            <person name="Aroian R.V."/>
        </authorList>
    </citation>
    <scope>NUCLEOTIDE SEQUENCE</scope>
    <source>
        <strain evidence="2">HY135</strain>
    </source>
</reference>
<evidence type="ECO:0000313" key="2">
    <source>
        <dbReference type="Proteomes" id="UP000024635"/>
    </source>
</evidence>
<sequence length="85" mass="9569">MVQFLTKVGAAVRIPLLWNSVDSRAVQKTGSSSFQEVTKILCPQNVEECSLKWGSPFKGIIRGNFYVRDFDDFGRLAMVSTILRN</sequence>
<dbReference type="AlphaFoldDB" id="A0A016TXR4"/>
<protein>
    <submittedName>
        <fullName evidence="1">Uncharacterized protein</fullName>
    </submittedName>
</protein>
<gene>
    <name evidence="1" type="primary">Acey_s0069.g302</name>
    <name evidence="1" type="ORF">Y032_0069g302</name>
</gene>
<keyword evidence="2" id="KW-1185">Reference proteome</keyword>
<organism evidence="1 2">
    <name type="scientific">Ancylostoma ceylanicum</name>
    <dbReference type="NCBI Taxonomy" id="53326"/>
    <lineage>
        <taxon>Eukaryota</taxon>
        <taxon>Metazoa</taxon>
        <taxon>Ecdysozoa</taxon>
        <taxon>Nematoda</taxon>
        <taxon>Chromadorea</taxon>
        <taxon>Rhabditida</taxon>
        <taxon>Rhabditina</taxon>
        <taxon>Rhabditomorpha</taxon>
        <taxon>Strongyloidea</taxon>
        <taxon>Ancylostomatidae</taxon>
        <taxon>Ancylostomatinae</taxon>
        <taxon>Ancylostoma</taxon>
    </lineage>
</organism>
<comment type="caution">
    <text evidence="1">The sequence shown here is derived from an EMBL/GenBank/DDBJ whole genome shotgun (WGS) entry which is preliminary data.</text>
</comment>